<evidence type="ECO:0008006" key="6">
    <source>
        <dbReference type="Google" id="ProtNLM"/>
    </source>
</evidence>
<dbReference type="Proteomes" id="UP000605970">
    <property type="component" value="Unassembled WGS sequence"/>
</dbReference>
<dbReference type="PANTHER" id="PTHR13844">
    <property type="entry name" value="SWI/SNF-RELATED MATRIX-ASSOCIATED ACTIN-DEPENDENT REGULATOR OF CHROMATIN SUBFAMILY D"/>
    <property type="match status" value="1"/>
</dbReference>
<protein>
    <recommendedName>
        <fullName evidence="6">SWIB domain-containing protein</fullName>
    </recommendedName>
</protein>
<evidence type="ECO:0000313" key="5">
    <source>
        <dbReference type="Proteomes" id="UP000605970"/>
    </source>
</evidence>
<feature type="domain" description="DEK-C" evidence="3">
    <location>
        <begin position="3"/>
        <end position="58"/>
    </location>
</feature>
<proteinExistence type="predicted"/>
<name>A0A8T0A1F2_9BILA</name>
<evidence type="ECO:0000259" key="2">
    <source>
        <dbReference type="PROSITE" id="PS51925"/>
    </source>
</evidence>
<evidence type="ECO:0000256" key="1">
    <source>
        <dbReference type="SAM" id="MobiDB-lite"/>
    </source>
</evidence>
<dbReference type="PROSITE" id="PS51925">
    <property type="entry name" value="SWIB_MDM2"/>
    <property type="match status" value="1"/>
</dbReference>
<dbReference type="PROSITE" id="PS51998">
    <property type="entry name" value="DEK_C"/>
    <property type="match status" value="1"/>
</dbReference>
<feature type="compositionally biased region" description="Acidic residues" evidence="1">
    <location>
        <begin position="269"/>
        <end position="281"/>
    </location>
</feature>
<feature type="compositionally biased region" description="Basic and acidic residues" evidence="1">
    <location>
        <begin position="141"/>
        <end position="150"/>
    </location>
</feature>
<organism evidence="4 5">
    <name type="scientific">Meloidogyne graminicola</name>
    <dbReference type="NCBI Taxonomy" id="189291"/>
    <lineage>
        <taxon>Eukaryota</taxon>
        <taxon>Metazoa</taxon>
        <taxon>Ecdysozoa</taxon>
        <taxon>Nematoda</taxon>
        <taxon>Chromadorea</taxon>
        <taxon>Rhabditida</taxon>
        <taxon>Tylenchina</taxon>
        <taxon>Tylenchomorpha</taxon>
        <taxon>Tylenchoidea</taxon>
        <taxon>Meloidogynidae</taxon>
        <taxon>Meloidogyninae</taxon>
        <taxon>Meloidogyne</taxon>
    </lineage>
</organism>
<accession>A0A8T0A1F2</accession>
<dbReference type="InterPro" id="IPR036885">
    <property type="entry name" value="SWIB_MDM2_dom_sf"/>
</dbReference>
<feature type="compositionally biased region" description="Basic residues" evidence="1">
    <location>
        <begin position="124"/>
        <end position="140"/>
    </location>
</feature>
<dbReference type="Pfam" id="PF02201">
    <property type="entry name" value="SWIB"/>
    <property type="match status" value="1"/>
</dbReference>
<dbReference type="OrthoDB" id="10251073at2759"/>
<feature type="region of interest" description="Disordered" evidence="1">
    <location>
        <begin position="262"/>
        <end position="351"/>
    </location>
</feature>
<dbReference type="InterPro" id="IPR019835">
    <property type="entry name" value="SWIB_domain"/>
</dbReference>
<feature type="compositionally biased region" description="Basic and acidic residues" evidence="1">
    <location>
        <begin position="282"/>
        <end position="309"/>
    </location>
</feature>
<dbReference type="SMART" id="SM00151">
    <property type="entry name" value="SWIB"/>
    <property type="match status" value="1"/>
</dbReference>
<feature type="domain" description="DM2" evidence="2">
    <location>
        <begin position="156"/>
        <end position="235"/>
    </location>
</feature>
<comment type="caution">
    <text evidence="4">The sequence shown here is derived from an EMBL/GenBank/DDBJ whole genome shotgun (WGS) entry which is preliminary data.</text>
</comment>
<dbReference type="EMBL" id="JABEBT010000007">
    <property type="protein sequence ID" value="KAF7639146.1"/>
    <property type="molecule type" value="Genomic_DNA"/>
</dbReference>
<dbReference type="SUPFAM" id="SSF47592">
    <property type="entry name" value="SWIB/MDM2 domain"/>
    <property type="match status" value="1"/>
</dbReference>
<feature type="compositionally biased region" description="Low complexity" evidence="1">
    <location>
        <begin position="89"/>
        <end position="100"/>
    </location>
</feature>
<keyword evidence="5" id="KW-1185">Reference proteome</keyword>
<gene>
    <name evidence="4" type="ORF">Mgra_00001378</name>
</gene>
<evidence type="ECO:0000313" key="4">
    <source>
        <dbReference type="EMBL" id="KAF7639146.1"/>
    </source>
</evidence>
<dbReference type="InterPro" id="IPR014876">
    <property type="entry name" value="DEK_C"/>
</dbReference>
<reference evidence="4" key="1">
    <citation type="journal article" date="2020" name="Ecol. Evol.">
        <title>Genome structure and content of the rice root-knot nematode (Meloidogyne graminicola).</title>
        <authorList>
            <person name="Phan N.T."/>
            <person name="Danchin E.G.J."/>
            <person name="Klopp C."/>
            <person name="Perfus-Barbeoch L."/>
            <person name="Kozlowski D.K."/>
            <person name="Koutsovoulos G.D."/>
            <person name="Lopez-Roques C."/>
            <person name="Bouchez O."/>
            <person name="Zahm M."/>
            <person name="Besnard G."/>
            <person name="Bellafiore S."/>
        </authorList>
    </citation>
    <scope>NUCLEOTIDE SEQUENCE</scope>
    <source>
        <strain evidence="4">VN-18</strain>
    </source>
</reference>
<evidence type="ECO:0000259" key="3">
    <source>
        <dbReference type="PROSITE" id="PS51998"/>
    </source>
</evidence>
<dbReference type="CDD" id="cd10567">
    <property type="entry name" value="SWIB-MDM2_like"/>
    <property type="match status" value="1"/>
</dbReference>
<dbReference type="Gene3D" id="1.10.245.10">
    <property type="entry name" value="SWIB/MDM2 domain"/>
    <property type="match status" value="1"/>
</dbReference>
<dbReference type="SUPFAM" id="SSF109715">
    <property type="entry name" value="DEK C-terminal domain"/>
    <property type="match status" value="1"/>
</dbReference>
<dbReference type="Pfam" id="PF08766">
    <property type="entry name" value="DEK_C"/>
    <property type="match status" value="1"/>
</dbReference>
<dbReference type="InterPro" id="IPR003121">
    <property type="entry name" value="SWIB_MDM2_domain"/>
</dbReference>
<sequence>MEQLNDADLIEEIKSLINEKGLDAITSKFIRTRLETKFNCDFEQQKTHLDKLTEQCISDFLDNKKEEENIKEEAPSSSSEFSDDDNIKKNNGQSSSVNSKKSNKRKNVENDPSTSLDEDMLSIIKRRRSAAPLPSRKRVAKQKEKKDKSGQKRQTQFTKICALSPELSNLLGKSYMRRSDVVKGVWEYLKSNNLQDPKKKQFYFLDENLKKVFGSSKTRFKAFGMMGDLRKHVKDVEFLDAESRRIAEEEIAKMLKEENKGNNSLILTEGEDEEGEEEEEESNKSFNKEMDANNKDQKTENKETIKSNDDSNNSNGEDDDETKNSIKSVSDENDGSSQSLSSSEEGEEEMQRRVHKILYPGRLVVNKKMKDLNNSYSILDDSQINWCPASEYLQLEANSFSFSLPQLFGIQQAKSGEDFQQMFNCLTKCLEERVWKANLLISTNKNLTERAEEMLRVAIGHTQLLLGIQYPIKSQHLLDDLHGLWALIEMQLDDIRASFASIEKCRLNGWDAMRISSNIQVI</sequence>
<dbReference type="AlphaFoldDB" id="A0A8T0A1F2"/>
<feature type="region of interest" description="Disordered" evidence="1">
    <location>
        <begin position="67"/>
        <end position="157"/>
    </location>
</feature>